<dbReference type="InterPro" id="IPR036864">
    <property type="entry name" value="Zn2-C6_fun-type_DNA-bd_sf"/>
</dbReference>
<dbReference type="SMART" id="SM00066">
    <property type="entry name" value="GAL4"/>
    <property type="match status" value="1"/>
</dbReference>
<dbReference type="EMBL" id="CP028775">
    <property type="protein sequence ID" value="AWU76485.1"/>
    <property type="molecule type" value="Genomic_DNA"/>
</dbReference>
<dbReference type="Pfam" id="PF00172">
    <property type="entry name" value="Zn_clus"/>
    <property type="match status" value="1"/>
</dbReference>
<keyword evidence="2" id="KW-0805">Transcription regulation</keyword>
<protein>
    <recommendedName>
        <fullName evidence="7">Zn(2)-C6 fungal-type domain-containing protein</fullName>
    </recommendedName>
</protein>
<dbReference type="InterPro" id="IPR007219">
    <property type="entry name" value="XnlR_reg_dom"/>
</dbReference>
<dbReference type="CDD" id="cd00067">
    <property type="entry name" value="GAL4"/>
    <property type="match status" value="1"/>
</dbReference>
<dbReference type="GeneID" id="40384280"/>
<keyword evidence="6" id="KW-0812">Transmembrane</keyword>
<dbReference type="GO" id="GO:0000981">
    <property type="term" value="F:DNA-binding transcription factor activity, RNA polymerase II-specific"/>
    <property type="evidence" value="ECO:0007669"/>
    <property type="project" value="InterPro"/>
</dbReference>
<dbReference type="InterPro" id="IPR051127">
    <property type="entry name" value="Fungal_SecMet_Regulators"/>
</dbReference>
<dbReference type="STRING" id="4909.A0A2U9R548"/>
<keyword evidence="6" id="KW-0472">Membrane</keyword>
<dbReference type="GO" id="GO:0006351">
    <property type="term" value="P:DNA-templated transcription"/>
    <property type="evidence" value="ECO:0007669"/>
    <property type="project" value="InterPro"/>
</dbReference>
<feature type="transmembrane region" description="Helical" evidence="6">
    <location>
        <begin position="727"/>
        <end position="748"/>
    </location>
</feature>
<dbReference type="Pfam" id="PF04082">
    <property type="entry name" value="Fungal_trans"/>
    <property type="match status" value="1"/>
</dbReference>
<feature type="transmembrane region" description="Helical" evidence="6">
    <location>
        <begin position="667"/>
        <end position="684"/>
    </location>
</feature>
<dbReference type="Proteomes" id="UP000249293">
    <property type="component" value="Chromosome 3"/>
</dbReference>
<dbReference type="AlphaFoldDB" id="A0A2U9R548"/>
<dbReference type="RefSeq" id="XP_029321962.1">
    <property type="nucleotide sequence ID" value="XM_029466102.1"/>
</dbReference>
<dbReference type="OrthoDB" id="3364175at2759"/>
<dbReference type="PANTHER" id="PTHR47424">
    <property type="entry name" value="REGULATORY PROTEIN GAL4"/>
    <property type="match status" value="1"/>
</dbReference>
<dbReference type="PANTHER" id="PTHR47424:SF6">
    <property type="entry name" value="PROLINE UTILIZATION TRANS-ACTIVATOR"/>
    <property type="match status" value="1"/>
</dbReference>
<evidence type="ECO:0000256" key="4">
    <source>
        <dbReference type="ARBA" id="ARBA00023242"/>
    </source>
</evidence>
<evidence type="ECO:0000313" key="8">
    <source>
        <dbReference type="EMBL" id="AWU76485.1"/>
    </source>
</evidence>
<dbReference type="KEGG" id="pkz:C5L36_0C04200"/>
<evidence type="ECO:0000256" key="1">
    <source>
        <dbReference type="ARBA" id="ARBA00022723"/>
    </source>
</evidence>
<evidence type="ECO:0000313" key="9">
    <source>
        <dbReference type="Proteomes" id="UP000249293"/>
    </source>
</evidence>
<feature type="region of interest" description="Disordered" evidence="5">
    <location>
        <begin position="855"/>
        <end position="928"/>
    </location>
</feature>
<evidence type="ECO:0000259" key="7">
    <source>
        <dbReference type="PROSITE" id="PS50048"/>
    </source>
</evidence>
<dbReference type="VEuPathDB" id="FungiDB:C5L36_0C04200"/>
<organism evidence="8 9">
    <name type="scientific">Pichia kudriavzevii</name>
    <name type="common">Yeast</name>
    <name type="synonym">Issatchenkia orientalis</name>
    <dbReference type="NCBI Taxonomy" id="4909"/>
    <lineage>
        <taxon>Eukaryota</taxon>
        <taxon>Fungi</taxon>
        <taxon>Dikarya</taxon>
        <taxon>Ascomycota</taxon>
        <taxon>Saccharomycotina</taxon>
        <taxon>Pichiomycetes</taxon>
        <taxon>Pichiales</taxon>
        <taxon>Pichiaceae</taxon>
        <taxon>Pichia</taxon>
    </lineage>
</organism>
<evidence type="ECO:0000256" key="6">
    <source>
        <dbReference type="SAM" id="Phobius"/>
    </source>
</evidence>
<keyword evidence="1" id="KW-0479">Metal-binding</keyword>
<keyword evidence="6" id="KW-1133">Transmembrane helix</keyword>
<dbReference type="GO" id="GO:0008270">
    <property type="term" value="F:zinc ion binding"/>
    <property type="evidence" value="ECO:0007669"/>
    <property type="project" value="InterPro"/>
</dbReference>
<sequence length="1005" mass="115511">MDHSHQSLIKPSYRERLVCQKYYVLSSCIYSNLNFLISFKVSFIGLFTCLTSVPRVHCPITERNPKVMSGNQRLQSKRRQVPSEKRKRALFSCDRCKLRKTKCNRIQNNDLKYDNITPCLQCTKAGVACTTSIPRKKRFYGPVKNIAFHYKCLLSLVAGLFPDSDIYSFEDLIDLGHKLKIEMPKLDLADEEDNETLENLKTEKEAQPDKAITEKTDLMPKKPAVIKSESVSHAANKNEDIPRKKLTKRRNEIDSLEATENQESTSKQLLITENKEQPKLPKLPPGVKLKNSDNERLIMDRFGHTHFIGNFGTASLLNGLCDIIIKNSFNKKKPPTSTQDLRDHSVQTITSDNAPAYQYPKQLYNFDRIEIDRFPLINTIEKEEADFYMKIFFEKVHPYYFIFNRELFMEKYHIFWEEIDADMNREEADTHTVLRLSSAEICSIYMVWILGKRFQQYSFPEILPSNAKLDDETISKLIDIIKLSFTDVVLTPSIDGIRLLILFSVYLSSIKVRESGYCLMELAVIQAKSLGLHRKSIVAKFNDKKADVMKRILWSLAKSETILSYSFGRSSGIPWEEIDIGLPTVEDETDEEFKVFYSRSCMLTKIIFEILDYKKKSHKEPLSLVSVEKALYFRRKLEKFWEGVPEIWKDYKSLPINRYKPKLHIQYHYYYIALTLPMFLYIVNSQSYIIKNDDPFLALLVCGIKSSFKTAEIISYTDSKGFFNGTIYFDIFYCYNAIMVLTLSYTLFKSSQNSKEKQIIDLDNLDKKYGINLDEVLKSINLIRKLIWKNLGKIDGTMRRMSDIIETLLDDLGIIQILVVKYGAKPSNVKNIETKDETGKTSVSSISTGYRKIKLNLNQQGRSKRTRTPTPKNERPSKSPARSKKPRRFDNMPSGGGLYPFSPMGDDQAEPYSLIPTESPMGKDTISKTDSPRNFEATELDNPALGSNEIHLANNATSASDNQPALDINANDNINDVLNSLSLNNDLMDALFGSELFNLEEDLLL</sequence>
<evidence type="ECO:0000256" key="5">
    <source>
        <dbReference type="SAM" id="MobiDB-lite"/>
    </source>
</evidence>
<keyword evidence="3" id="KW-0804">Transcription</keyword>
<evidence type="ECO:0000256" key="3">
    <source>
        <dbReference type="ARBA" id="ARBA00023163"/>
    </source>
</evidence>
<dbReference type="PROSITE" id="PS50048">
    <property type="entry name" value="ZN2_CY6_FUNGAL_2"/>
    <property type="match status" value="1"/>
</dbReference>
<dbReference type="Gene3D" id="4.10.240.10">
    <property type="entry name" value="Zn(2)-C6 fungal-type DNA-binding domain"/>
    <property type="match status" value="1"/>
</dbReference>
<dbReference type="CDD" id="cd12148">
    <property type="entry name" value="fungal_TF_MHR"/>
    <property type="match status" value="1"/>
</dbReference>
<dbReference type="SUPFAM" id="SSF57701">
    <property type="entry name" value="Zn2/Cys6 DNA-binding domain"/>
    <property type="match status" value="1"/>
</dbReference>
<dbReference type="GO" id="GO:0003677">
    <property type="term" value="F:DNA binding"/>
    <property type="evidence" value="ECO:0007669"/>
    <property type="project" value="InterPro"/>
</dbReference>
<evidence type="ECO:0000256" key="2">
    <source>
        <dbReference type="ARBA" id="ARBA00023015"/>
    </source>
</evidence>
<gene>
    <name evidence="8" type="ORF">C5L36_0C04200</name>
</gene>
<dbReference type="InterPro" id="IPR001138">
    <property type="entry name" value="Zn2Cys6_DnaBD"/>
</dbReference>
<accession>A0A2U9R548</accession>
<feature type="region of interest" description="Disordered" evidence="5">
    <location>
        <begin position="225"/>
        <end position="266"/>
    </location>
</feature>
<reference evidence="8 9" key="1">
    <citation type="submission" date="2018-06" db="EMBL/GenBank/DDBJ databases">
        <title>Population genomics shows no distinction between pathogenic Candida krusei and environmental Pichia kudriavzevii: One species, four names.</title>
        <authorList>
            <person name="Douglass A.P."/>
            <person name="Offei B."/>
            <person name="Braun-Galleani S."/>
            <person name="Coughlan A.Y."/>
            <person name="Martos A."/>
            <person name="Ortiz-Merino R.A."/>
            <person name="Byrne K.P."/>
            <person name="Wolfe K.H."/>
        </authorList>
    </citation>
    <scope>NUCLEOTIDE SEQUENCE [LARGE SCALE GENOMIC DNA]</scope>
    <source>
        <strain evidence="8 9">CBS573</strain>
    </source>
</reference>
<proteinExistence type="predicted"/>
<keyword evidence="4" id="KW-0539">Nucleus</keyword>
<feature type="compositionally biased region" description="Basic and acidic residues" evidence="5">
    <location>
        <begin position="236"/>
        <end position="253"/>
    </location>
</feature>
<name>A0A2U9R548_PICKU</name>
<keyword evidence="9" id="KW-1185">Reference proteome</keyword>
<feature type="domain" description="Zn(2)-C6 fungal-type" evidence="7">
    <location>
        <begin position="92"/>
        <end position="131"/>
    </location>
</feature>